<dbReference type="InterPro" id="IPR012712">
    <property type="entry name" value="HpaR/FarR"/>
</dbReference>
<dbReference type="SUPFAM" id="SSF46785">
    <property type="entry name" value="Winged helix' DNA-binding domain"/>
    <property type="match status" value="1"/>
</dbReference>
<dbReference type="SMART" id="SM00347">
    <property type="entry name" value="HTH_MARR"/>
    <property type="match status" value="1"/>
</dbReference>
<dbReference type="HOGENOM" id="CLU_083287_8_1_5"/>
<proteinExistence type="predicted"/>
<dbReference type="STRING" id="652103.Rpdx1_1586"/>
<dbReference type="EMBL" id="CP002418">
    <property type="protein sequence ID" value="ADU43206.1"/>
    <property type="molecule type" value="Genomic_DNA"/>
</dbReference>
<organism evidence="3 4">
    <name type="scientific">Rhodopseudomonas palustris (strain DX-1)</name>
    <dbReference type="NCBI Taxonomy" id="652103"/>
    <lineage>
        <taxon>Bacteria</taxon>
        <taxon>Pseudomonadati</taxon>
        <taxon>Pseudomonadota</taxon>
        <taxon>Alphaproteobacteria</taxon>
        <taxon>Hyphomicrobiales</taxon>
        <taxon>Nitrobacteraceae</taxon>
        <taxon>Rhodopseudomonas</taxon>
    </lineage>
</organism>
<dbReference type="InterPro" id="IPR036390">
    <property type="entry name" value="WH_DNA-bd_sf"/>
</dbReference>
<dbReference type="InterPro" id="IPR036388">
    <property type="entry name" value="WH-like_DNA-bd_sf"/>
</dbReference>
<dbReference type="PANTHER" id="PTHR33164">
    <property type="entry name" value="TRANSCRIPTIONAL REGULATOR, MARR FAMILY"/>
    <property type="match status" value="1"/>
</dbReference>
<dbReference type="Gene3D" id="1.10.10.10">
    <property type="entry name" value="Winged helix-like DNA-binding domain superfamily/Winged helix DNA-binding domain"/>
    <property type="match status" value="1"/>
</dbReference>
<gene>
    <name evidence="3" type="ordered locus">Rpdx1_1586</name>
</gene>
<dbReference type="GO" id="GO:0006950">
    <property type="term" value="P:response to stress"/>
    <property type="evidence" value="ECO:0007669"/>
    <property type="project" value="TreeGrafter"/>
</dbReference>
<dbReference type="Pfam" id="PF12802">
    <property type="entry name" value="MarR_2"/>
    <property type="match status" value="1"/>
</dbReference>
<dbReference type="eggNOG" id="COG1846">
    <property type="taxonomic scope" value="Bacteria"/>
</dbReference>
<evidence type="ECO:0000313" key="3">
    <source>
        <dbReference type="EMBL" id="ADU43206.1"/>
    </source>
</evidence>
<dbReference type="Proteomes" id="UP000001402">
    <property type="component" value="Chromosome"/>
</dbReference>
<dbReference type="InterPro" id="IPR000835">
    <property type="entry name" value="HTH_MarR-typ"/>
</dbReference>
<reference evidence="3" key="1">
    <citation type="submission" date="2010-12" db="EMBL/GenBank/DDBJ databases">
        <title>Complete sequence of Rhodopseudomonas palustris DX-1.</title>
        <authorList>
            <consortium name="US DOE Joint Genome Institute"/>
            <person name="Lucas S."/>
            <person name="Copeland A."/>
            <person name="Lapidus A."/>
            <person name="Cheng J.-F."/>
            <person name="Goodwin L."/>
            <person name="Pitluck S."/>
            <person name="Misra M."/>
            <person name="Chertkov O."/>
            <person name="Detter J.C."/>
            <person name="Han C."/>
            <person name="Tapia R."/>
            <person name="Land M."/>
            <person name="Hauser L."/>
            <person name="Kyrpides N."/>
            <person name="Ivanova N."/>
            <person name="Ovchinnikova G."/>
            <person name="Logan B."/>
            <person name="Oda Y."/>
            <person name="Harwood C."/>
            <person name="Woyke T."/>
        </authorList>
    </citation>
    <scope>NUCLEOTIDE SEQUENCE [LARGE SCALE GENOMIC DNA]</scope>
    <source>
        <strain evidence="3">DX-1</strain>
    </source>
</reference>
<accession>E6VJ65</accession>
<dbReference type="GO" id="GO:0003700">
    <property type="term" value="F:DNA-binding transcription factor activity"/>
    <property type="evidence" value="ECO:0007669"/>
    <property type="project" value="InterPro"/>
</dbReference>
<evidence type="ECO:0000256" key="1">
    <source>
        <dbReference type="SAM" id="MobiDB-lite"/>
    </source>
</evidence>
<evidence type="ECO:0000313" key="4">
    <source>
        <dbReference type="Proteomes" id="UP000001402"/>
    </source>
</evidence>
<evidence type="ECO:0000259" key="2">
    <source>
        <dbReference type="PROSITE" id="PS50995"/>
    </source>
</evidence>
<protein>
    <submittedName>
        <fullName evidence="3">Homoprotocatechuate degradation operon regulator, HpaR</fullName>
    </submittedName>
</protein>
<dbReference type="AlphaFoldDB" id="E6VJ65"/>
<dbReference type="NCBIfam" id="TIGR02337">
    <property type="entry name" value="HpaR"/>
    <property type="match status" value="1"/>
</dbReference>
<dbReference type="PANTHER" id="PTHR33164:SF13">
    <property type="entry name" value="4-HYDROXYPHENYLACETATE CATABOLISM PROTEIN"/>
    <property type="match status" value="1"/>
</dbReference>
<dbReference type="PROSITE" id="PS50995">
    <property type="entry name" value="HTH_MARR_2"/>
    <property type="match status" value="1"/>
</dbReference>
<name>E6VJ65_RHOPX</name>
<feature type="domain" description="HTH marR-type" evidence="2">
    <location>
        <begin position="47"/>
        <end position="179"/>
    </location>
</feature>
<feature type="region of interest" description="Disordered" evidence="1">
    <location>
        <begin position="194"/>
        <end position="221"/>
    </location>
</feature>
<feature type="compositionally biased region" description="Basic and acidic residues" evidence="1">
    <location>
        <begin position="27"/>
        <end position="44"/>
    </location>
</feature>
<feature type="region of interest" description="Disordered" evidence="1">
    <location>
        <begin position="1"/>
        <end position="44"/>
    </location>
</feature>
<dbReference type="GO" id="GO:0045892">
    <property type="term" value="P:negative regulation of DNA-templated transcription"/>
    <property type="evidence" value="ECO:0007669"/>
    <property type="project" value="InterPro"/>
</dbReference>
<dbReference type="KEGG" id="rpx:Rpdx1_1586"/>
<dbReference type="GO" id="GO:0003677">
    <property type="term" value="F:DNA binding"/>
    <property type="evidence" value="ECO:0007669"/>
    <property type="project" value="InterPro"/>
</dbReference>
<sequence>MRKNSPPSLRAKRSNPAARPKSGLLRDAPRKGGDVRGESKPPMREFSRSLPMLLLRGREAVMRHFRPLLRAHGLSEQQWRILRVLAAAEAIEVTELAERAFLLGPSLSRMLRDLEARKLVTRKLVKDDQRRSTVSITAKGSKLIAAVAPFSEAIYAEITRRTGGDRLAELQDLLRVLEASLIAMPVRHAGSAVDSEAEFRSTRAIQKRPRAKSAAPGGDDE</sequence>
<dbReference type="InterPro" id="IPR039422">
    <property type="entry name" value="MarR/SlyA-like"/>
</dbReference>